<dbReference type="EMBL" id="MU006220">
    <property type="protein sequence ID" value="KAF2829672.1"/>
    <property type="molecule type" value="Genomic_DNA"/>
</dbReference>
<keyword evidence="1" id="KW-1133">Transmembrane helix</keyword>
<feature type="transmembrane region" description="Helical" evidence="1">
    <location>
        <begin position="18"/>
        <end position="41"/>
    </location>
</feature>
<evidence type="ECO:0000256" key="1">
    <source>
        <dbReference type="SAM" id="Phobius"/>
    </source>
</evidence>
<keyword evidence="1" id="KW-0472">Membrane</keyword>
<keyword evidence="1" id="KW-0812">Transmembrane</keyword>
<evidence type="ECO:0000313" key="3">
    <source>
        <dbReference type="Proteomes" id="UP000799424"/>
    </source>
</evidence>
<gene>
    <name evidence="2" type="ORF">CC86DRAFT_173233</name>
</gene>
<evidence type="ECO:0000313" key="2">
    <source>
        <dbReference type="EMBL" id="KAF2829672.1"/>
    </source>
</evidence>
<keyword evidence="3" id="KW-1185">Reference proteome</keyword>
<dbReference type="PROSITE" id="PS51257">
    <property type="entry name" value="PROKAR_LIPOPROTEIN"/>
    <property type="match status" value="1"/>
</dbReference>
<accession>A0A6A7A8R5</accession>
<dbReference type="AlphaFoldDB" id="A0A6A7A8R5"/>
<organism evidence="2 3">
    <name type="scientific">Ophiobolus disseminans</name>
    <dbReference type="NCBI Taxonomy" id="1469910"/>
    <lineage>
        <taxon>Eukaryota</taxon>
        <taxon>Fungi</taxon>
        <taxon>Dikarya</taxon>
        <taxon>Ascomycota</taxon>
        <taxon>Pezizomycotina</taxon>
        <taxon>Dothideomycetes</taxon>
        <taxon>Pleosporomycetidae</taxon>
        <taxon>Pleosporales</taxon>
        <taxon>Pleosporineae</taxon>
        <taxon>Phaeosphaeriaceae</taxon>
        <taxon>Ophiobolus</taxon>
    </lineage>
</organism>
<proteinExistence type="predicted"/>
<reference evidence="2" key="1">
    <citation type="journal article" date="2020" name="Stud. Mycol.">
        <title>101 Dothideomycetes genomes: a test case for predicting lifestyles and emergence of pathogens.</title>
        <authorList>
            <person name="Haridas S."/>
            <person name="Albert R."/>
            <person name="Binder M."/>
            <person name="Bloem J."/>
            <person name="Labutti K."/>
            <person name="Salamov A."/>
            <person name="Andreopoulos B."/>
            <person name="Baker S."/>
            <person name="Barry K."/>
            <person name="Bills G."/>
            <person name="Bluhm B."/>
            <person name="Cannon C."/>
            <person name="Castanera R."/>
            <person name="Culley D."/>
            <person name="Daum C."/>
            <person name="Ezra D."/>
            <person name="Gonzalez J."/>
            <person name="Henrissat B."/>
            <person name="Kuo A."/>
            <person name="Liang C."/>
            <person name="Lipzen A."/>
            <person name="Lutzoni F."/>
            <person name="Magnuson J."/>
            <person name="Mondo S."/>
            <person name="Nolan M."/>
            <person name="Ohm R."/>
            <person name="Pangilinan J."/>
            <person name="Park H.-J."/>
            <person name="Ramirez L."/>
            <person name="Alfaro M."/>
            <person name="Sun H."/>
            <person name="Tritt A."/>
            <person name="Yoshinaga Y."/>
            <person name="Zwiers L.-H."/>
            <person name="Turgeon B."/>
            <person name="Goodwin S."/>
            <person name="Spatafora J."/>
            <person name="Crous P."/>
            <person name="Grigoriev I."/>
        </authorList>
    </citation>
    <scope>NUCLEOTIDE SEQUENCE</scope>
    <source>
        <strain evidence="2">CBS 113818</strain>
    </source>
</reference>
<sequence>MGVLYCRRYDAGDGSAPVAMLCFVLVGFSCGIPVAISHTAVSLKHAVRLRIVCNNSYSFISWRLSFIVGLATRYCFGSSRYASHLVTKIPLGLLLVIFPSQTQLPPGPFKTVPFRSLEGPVLLRVRGLHCRIGGH</sequence>
<name>A0A6A7A8R5_9PLEO</name>
<dbReference type="Proteomes" id="UP000799424">
    <property type="component" value="Unassembled WGS sequence"/>
</dbReference>
<protein>
    <submittedName>
        <fullName evidence="2">Uncharacterized protein</fullName>
    </submittedName>
</protein>